<dbReference type="GO" id="GO:0005576">
    <property type="term" value="C:extracellular region"/>
    <property type="evidence" value="ECO:0007669"/>
    <property type="project" value="UniProtKB-SubCell"/>
</dbReference>
<accession>T1DFE5</accession>
<keyword evidence="4" id="KW-0732">Signal</keyword>
<evidence type="ECO:0000256" key="2">
    <source>
        <dbReference type="ARBA" id="ARBA00008098"/>
    </source>
</evidence>
<evidence type="ECO:0000256" key="4">
    <source>
        <dbReference type="SAM" id="SignalP"/>
    </source>
</evidence>
<comment type="similarity">
    <text evidence="2">Belongs to the PBP/GOBP family.</text>
</comment>
<sequence>MKHLLQLFGLILMAHLSKSDYGGFQSCVYEEFGKSFDDKSVLCKIIQFNADKSIPQIIEYYSCAFTRMEYYWDRKGMYVDSIKKDMVKAGLANGDDVPRVISECEQKHGSDVKPYDYMNCLLSDAKTKDLFKKVMISHDEAFFKQNFCN</sequence>
<proteinExistence type="evidence at transcript level"/>
<reference evidence="5" key="1">
    <citation type="journal article" date="2013" name="BMC Genomics">
        <title>A deep insight into the sialotranscriptome of the mosquito, Psorophora albipes.</title>
        <authorList>
            <person name="Chagas A.C."/>
            <person name="Calvo E."/>
            <person name="Rios-Velasquez C.M."/>
            <person name="Pessoa F.A."/>
            <person name="Medeiros J.F."/>
            <person name="Ribeiro J.M."/>
        </authorList>
    </citation>
    <scope>NUCLEOTIDE SEQUENCE</scope>
</reference>
<keyword evidence="3" id="KW-0964">Secreted</keyword>
<organism evidence="5">
    <name type="scientific">Psorophora albipes</name>
    <dbReference type="NCBI Taxonomy" id="869069"/>
    <lineage>
        <taxon>Eukaryota</taxon>
        <taxon>Metazoa</taxon>
        <taxon>Ecdysozoa</taxon>
        <taxon>Arthropoda</taxon>
        <taxon>Hexapoda</taxon>
        <taxon>Insecta</taxon>
        <taxon>Pterygota</taxon>
        <taxon>Neoptera</taxon>
        <taxon>Endopterygota</taxon>
        <taxon>Diptera</taxon>
        <taxon>Nematocera</taxon>
        <taxon>Culicoidea</taxon>
        <taxon>Culicidae</taxon>
        <taxon>Culicinae</taxon>
        <taxon>Aedini</taxon>
        <taxon>Psorophora</taxon>
    </lineage>
</organism>
<feature type="signal peptide" evidence="4">
    <location>
        <begin position="1"/>
        <end position="19"/>
    </location>
</feature>
<dbReference type="AlphaFoldDB" id="T1DFE5"/>
<dbReference type="Gene3D" id="1.10.238.20">
    <property type="entry name" value="Pheromone/general odorant binding protein domain"/>
    <property type="match status" value="1"/>
</dbReference>
<dbReference type="InterPro" id="IPR036728">
    <property type="entry name" value="PBP_GOBP_sf"/>
</dbReference>
<comment type="subcellular location">
    <subcellularLocation>
        <location evidence="1">Secreted</location>
    </subcellularLocation>
</comment>
<evidence type="ECO:0000256" key="1">
    <source>
        <dbReference type="ARBA" id="ARBA00004613"/>
    </source>
</evidence>
<name>T1DFE5_9DIPT</name>
<evidence type="ECO:0000256" key="3">
    <source>
        <dbReference type="ARBA" id="ARBA00022525"/>
    </source>
</evidence>
<dbReference type="EMBL" id="GALA01000647">
    <property type="protein sequence ID" value="JAA94205.1"/>
    <property type="molecule type" value="mRNA"/>
</dbReference>
<evidence type="ECO:0000313" key="5">
    <source>
        <dbReference type="EMBL" id="JAA94205.1"/>
    </source>
</evidence>
<dbReference type="GO" id="GO:0005549">
    <property type="term" value="F:odorant binding"/>
    <property type="evidence" value="ECO:0007669"/>
    <property type="project" value="InterPro"/>
</dbReference>
<dbReference type="SUPFAM" id="SSF47565">
    <property type="entry name" value="Insect pheromone/odorant-binding proteins"/>
    <property type="match status" value="1"/>
</dbReference>
<protein>
    <submittedName>
        <fullName evidence="5">Putative short d7 salivary protein</fullName>
    </submittedName>
</protein>
<feature type="chain" id="PRO_5004574628" evidence="4">
    <location>
        <begin position="20"/>
        <end position="149"/>
    </location>
</feature>